<dbReference type="EMBL" id="KQ964558">
    <property type="protein sequence ID" value="KXN68861.1"/>
    <property type="molecule type" value="Genomic_DNA"/>
</dbReference>
<dbReference type="Proteomes" id="UP000070444">
    <property type="component" value="Unassembled WGS sequence"/>
</dbReference>
<evidence type="ECO:0000313" key="1">
    <source>
        <dbReference type="EMBL" id="KXN68861.1"/>
    </source>
</evidence>
<protein>
    <recommendedName>
        <fullName evidence="3">Late embryogenesis abundant protein LEA-2 subgroup domain-containing protein</fullName>
    </recommendedName>
</protein>
<organism evidence="1 2">
    <name type="scientific">Conidiobolus coronatus (strain ATCC 28846 / CBS 209.66 / NRRL 28638)</name>
    <name type="common">Delacroixia coronata</name>
    <dbReference type="NCBI Taxonomy" id="796925"/>
    <lineage>
        <taxon>Eukaryota</taxon>
        <taxon>Fungi</taxon>
        <taxon>Fungi incertae sedis</taxon>
        <taxon>Zoopagomycota</taxon>
        <taxon>Entomophthoromycotina</taxon>
        <taxon>Entomophthoromycetes</taxon>
        <taxon>Entomophthorales</taxon>
        <taxon>Ancylistaceae</taxon>
        <taxon>Conidiobolus</taxon>
    </lineage>
</organism>
<name>A0A137P1V3_CONC2</name>
<gene>
    <name evidence="1" type="ORF">CONCODRAFT_8825</name>
</gene>
<keyword evidence="2" id="KW-1185">Reference proteome</keyword>
<evidence type="ECO:0000313" key="2">
    <source>
        <dbReference type="Proteomes" id="UP000070444"/>
    </source>
</evidence>
<accession>A0A137P1V3</accession>
<sequence>MNLKNQIDSPHTIKFINFKSKTGPLQVLWLLIEIIVFLICLILVIASYMISLPEVELVAGTIPRDPREMISLKQFPNLQIKMDVIGFVKNKNYLPLPASLYVKGSIDSDDPQDRIIYGDMENIVIMPGKFSVVVPVTGNINLFESRIRSLRSVLDSCGITSEYGDRTPIKFNIYADTYIGYGVFKVFLKTLILKIELPCPLVEKTLGPILLGYANNLIF</sequence>
<reference evidence="1 2" key="1">
    <citation type="journal article" date="2015" name="Genome Biol. Evol.">
        <title>Phylogenomic analyses indicate that early fungi evolved digesting cell walls of algal ancestors of land plants.</title>
        <authorList>
            <person name="Chang Y."/>
            <person name="Wang S."/>
            <person name="Sekimoto S."/>
            <person name="Aerts A.L."/>
            <person name="Choi C."/>
            <person name="Clum A."/>
            <person name="LaButti K.M."/>
            <person name="Lindquist E.A."/>
            <person name="Yee Ngan C."/>
            <person name="Ohm R.A."/>
            <person name="Salamov A.A."/>
            <person name="Grigoriev I.V."/>
            <person name="Spatafora J.W."/>
            <person name="Berbee M.L."/>
        </authorList>
    </citation>
    <scope>NUCLEOTIDE SEQUENCE [LARGE SCALE GENOMIC DNA]</scope>
    <source>
        <strain evidence="1 2">NRRL 28638</strain>
    </source>
</reference>
<evidence type="ECO:0008006" key="3">
    <source>
        <dbReference type="Google" id="ProtNLM"/>
    </source>
</evidence>
<proteinExistence type="predicted"/>
<dbReference type="AlphaFoldDB" id="A0A137P1V3"/>